<keyword evidence="2" id="KW-1185">Reference proteome</keyword>
<reference evidence="1 2" key="1">
    <citation type="submission" date="2019-02" db="EMBL/GenBank/DDBJ databases">
        <title>Genomic Encyclopedia of Type Strains, Phase IV (KMG-IV): sequencing the most valuable type-strain genomes for metagenomic binning, comparative biology and taxonomic classification.</title>
        <authorList>
            <person name="Goeker M."/>
        </authorList>
    </citation>
    <scope>NUCLEOTIDE SEQUENCE [LARGE SCALE GENOMIC DNA]</scope>
    <source>
        <strain evidence="1 2">DSM 10617</strain>
    </source>
</reference>
<dbReference type="EMBL" id="SGWV01000008">
    <property type="protein sequence ID" value="RZS56594.1"/>
    <property type="molecule type" value="Genomic_DNA"/>
</dbReference>
<dbReference type="OrthoDB" id="4021359at2"/>
<evidence type="ECO:0000313" key="1">
    <source>
        <dbReference type="EMBL" id="RZS56594.1"/>
    </source>
</evidence>
<proteinExistence type="predicted"/>
<organism evidence="1 2">
    <name type="scientific">Sphaerotilus mobilis</name>
    <dbReference type="NCBI Taxonomy" id="47994"/>
    <lineage>
        <taxon>Bacteria</taxon>
        <taxon>Pseudomonadati</taxon>
        <taxon>Pseudomonadota</taxon>
        <taxon>Betaproteobacteria</taxon>
        <taxon>Burkholderiales</taxon>
        <taxon>Sphaerotilaceae</taxon>
        <taxon>Sphaerotilus</taxon>
    </lineage>
</organism>
<name>A0A4Q7LPW5_9BURK</name>
<dbReference type="RefSeq" id="WP_130481048.1">
    <property type="nucleotide sequence ID" value="NZ_SGWV01000008.1"/>
</dbReference>
<comment type="caution">
    <text evidence="1">The sequence shown here is derived from an EMBL/GenBank/DDBJ whole genome shotgun (WGS) entry which is preliminary data.</text>
</comment>
<dbReference type="Proteomes" id="UP000293433">
    <property type="component" value="Unassembled WGS sequence"/>
</dbReference>
<accession>A0A4Q7LPW5</accession>
<dbReference type="AlphaFoldDB" id="A0A4Q7LPW5"/>
<evidence type="ECO:0000313" key="2">
    <source>
        <dbReference type="Proteomes" id="UP000293433"/>
    </source>
</evidence>
<gene>
    <name evidence="1" type="ORF">EV685_1143</name>
</gene>
<sequence>MQRDVAVAAYWLDEAASRSELVSQLSALLSDLPILIAAVPKGAFDDANGIIDDLAKTISDNVEWFGEEKRTAITRDEKFSLVLVSKRSLGVPQLSSPVTLPDWFPQWPCELLTVTIKNVTDSIDISFASPDIPVASINASLHALESALCARLASVYGRAPTAAAKLRARLGGSKGPVDLIHLISQSEDKRRRVAPDDFRPGGSASGEYLVSRLFSQWWECSHKDLHNLAVDIAEALDIHTGSNVEAQHSLASLLTRTVKPKLADTPPGVTLARNAIVSLAHAIQFTNAVHHAGDYPNFPAVLTISYAKDLSRSCKRAAAALGNLA</sequence>
<protein>
    <submittedName>
        <fullName evidence="1">Uncharacterized protein</fullName>
    </submittedName>
</protein>